<name>A0A0A1W8A4_9SPHN</name>
<dbReference type="RefSeq" id="WP_042487830.1">
    <property type="nucleotide sequence ID" value="NZ_BBPI01000060.1"/>
</dbReference>
<evidence type="ECO:0000313" key="3">
    <source>
        <dbReference type="Proteomes" id="UP000032305"/>
    </source>
</evidence>
<evidence type="ECO:0000313" key="2">
    <source>
        <dbReference type="EMBL" id="GAM01331.1"/>
    </source>
</evidence>
<dbReference type="InterPro" id="IPR033379">
    <property type="entry name" value="Acid_Pase_AS"/>
</dbReference>
<protein>
    <submittedName>
        <fullName evidence="2">Acid phosphatase/4-phytase AppA</fullName>
    </submittedName>
</protein>
<dbReference type="Proteomes" id="UP000032305">
    <property type="component" value="Unassembled WGS sequence"/>
</dbReference>
<reference evidence="2 3" key="1">
    <citation type="submission" date="2014-11" db="EMBL/GenBank/DDBJ databases">
        <title>Whole genome shotgun sequence of Sphingomonas parapaucimobilis NBRC 15100.</title>
        <authorList>
            <person name="Katano-Makiyama Y."/>
            <person name="Hosoyama A."/>
            <person name="Hashimoto M."/>
            <person name="Hosoyama Y."/>
            <person name="Noguchi M."/>
            <person name="Numata M."/>
            <person name="Tsuchikane K."/>
            <person name="Hirakata S."/>
            <person name="Uohara A."/>
            <person name="Shimodaira J."/>
            <person name="Ohji S."/>
            <person name="Ichikawa N."/>
            <person name="Kimura A."/>
            <person name="Yamazoe A."/>
            <person name="Fujita N."/>
        </authorList>
    </citation>
    <scope>NUCLEOTIDE SEQUENCE [LARGE SCALE GENOMIC DNA]</scope>
    <source>
        <strain evidence="2 3">NBRC 15100</strain>
    </source>
</reference>
<dbReference type="SUPFAM" id="SSF53254">
    <property type="entry name" value="Phosphoglycerate mutase-like"/>
    <property type="match status" value="1"/>
</dbReference>
<dbReference type="PROSITE" id="PS00616">
    <property type="entry name" value="HIS_ACID_PHOSPHAT_1"/>
    <property type="match status" value="1"/>
</dbReference>
<organism evidence="2 3">
    <name type="scientific">Sphingomonas parapaucimobilis NBRC 15100</name>
    <dbReference type="NCBI Taxonomy" id="1219049"/>
    <lineage>
        <taxon>Bacteria</taxon>
        <taxon>Pseudomonadati</taxon>
        <taxon>Pseudomonadota</taxon>
        <taxon>Alphaproteobacteria</taxon>
        <taxon>Sphingomonadales</taxon>
        <taxon>Sphingomonadaceae</taxon>
        <taxon>Sphingomonas</taxon>
    </lineage>
</organism>
<feature type="signal peptide" evidence="1">
    <location>
        <begin position="1"/>
        <end position="23"/>
    </location>
</feature>
<comment type="caution">
    <text evidence="2">The sequence shown here is derived from an EMBL/GenBank/DDBJ whole genome shotgun (WGS) entry which is preliminary data.</text>
</comment>
<dbReference type="EMBL" id="BBPI01000060">
    <property type="protein sequence ID" value="GAM01331.1"/>
    <property type="molecule type" value="Genomic_DNA"/>
</dbReference>
<keyword evidence="3" id="KW-1185">Reference proteome</keyword>
<accession>A0A0A1W8A4</accession>
<dbReference type="InterPro" id="IPR029033">
    <property type="entry name" value="His_PPase_superfam"/>
</dbReference>
<sequence length="407" mass="42804">MTIFARLVGASAWGLLLAGTASAQEPAVPQGLKLDRVVLLMRHGVRPPTKSPPMPEGTANQPWPNWPVAPGYLTPHGRAGVERLGSYDRRVWTAAGLLPRSGCAQIRIVADSDERTIRTAEAYAAALAPGCTVAIDHKPQDVADPIFSPIDERAVAFDAAKARAAVLAGAGGEAGLAALDTRLAPELARLDAILCAPASLNCGVRQKPTGLAPAKPGKRPKLTGAVDRASTAAQILLLEYAEGKPMAEVGWGRATPADIERLGVFHAEEFRLLARPRYVAKANMAGIAPLVVQGLARGKGPVVTMISGHDTNIASLGGLLDLHWKVPGLAADDPAPGGAIVLERLVDARGQAYVRALYRSQTIEQFRKLADPAVEAPYVTVLPIAGCKARGIVGLCTMQAFQTQLTR</sequence>
<proteinExistence type="predicted"/>
<keyword evidence="1" id="KW-0732">Signal</keyword>
<gene>
    <name evidence="2" type="primary">appA</name>
    <name evidence="2" type="ORF">SP5_060_00360</name>
</gene>
<feature type="chain" id="PRO_5001982245" evidence="1">
    <location>
        <begin position="24"/>
        <end position="407"/>
    </location>
</feature>
<dbReference type="Pfam" id="PF00328">
    <property type="entry name" value="His_Phos_2"/>
    <property type="match status" value="2"/>
</dbReference>
<dbReference type="OrthoDB" id="395886at2"/>
<evidence type="ECO:0000256" key="1">
    <source>
        <dbReference type="SAM" id="SignalP"/>
    </source>
</evidence>
<dbReference type="AlphaFoldDB" id="A0A0A1W8A4"/>
<dbReference type="Gene3D" id="3.40.50.1240">
    <property type="entry name" value="Phosphoglycerate mutase-like"/>
    <property type="match status" value="2"/>
</dbReference>
<dbReference type="eggNOG" id="ENOG502Z7K9">
    <property type="taxonomic scope" value="Bacteria"/>
</dbReference>
<dbReference type="InterPro" id="IPR000560">
    <property type="entry name" value="His_Pase_clade-2"/>
</dbReference>